<dbReference type="RefSeq" id="WP_382399209.1">
    <property type="nucleotide sequence ID" value="NZ_JBHSWH010000001.1"/>
</dbReference>
<dbReference type="InterPro" id="IPR015854">
    <property type="entry name" value="ABC_transpr_LolD-like"/>
</dbReference>
<protein>
    <submittedName>
        <fullName evidence="5">ABC transporter ATP-binding protein</fullName>
    </submittedName>
</protein>
<evidence type="ECO:0000256" key="3">
    <source>
        <dbReference type="ARBA" id="ARBA00022840"/>
    </source>
</evidence>
<dbReference type="InterPro" id="IPR027417">
    <property type="entry name" value="P-loop_NTPase"/>
</dbReference>
<accession>A0ABW2AD46</accession>
<name>A0ABW2AD46_9MICO</name>
<sequence length="232" mass="24974">MTVDDTVQNLVLRDVTKVYRTGDLEVHALRGVDLEVAEGDFVAIMGPSGSGKSTLMHILGCLDIPSAGTYELGGLDVSQMTERSLAQVRNARIGFVFQQFNLLASMTALRNVELPLVYGGVPRQERRDRAAEALGRVGLGDRLDHRPNQLSGGQQQRVSVARALVTEPDLILADEPTGNLDSVATRDVLGLFQELHSAGHTVLLITHEADVAAQASRTVLIRDGRISTGEVA</sequence>
<dbReference type="SMART" id="SM00382">
    <property type="entry name" value="AAA"/>
    <property type="match status" value="1"/>
</dbReference>
<evidence type="ECO:0000313" key="6">
    <source>
        <dbReference type="Proteomes" id="UP001596298"/>
    </source>
</evidence>
<evidence type="ECO:0000256" key="1">
    <source>
        <dbReference type="ARBA" id="ARBA00022448"/>
    </source>
</evidence>
<keyword evidence="6" id="KW-1185">Reference proteome</keyword>
<evidence type="ECO:0000313" key="5">
    <source>
        <dbReference type="EMBL" id="MFC6704720.1"/>
    </source>
</evidence>
<dbReference type="InterPro" id="IPR003439">
    <property type="entry name" value="ABC_transporter-like_ATP-bd"/>
</dbReference>
<dbReference type="PANTHER" id="PTHR24220:SF86">
    <property type="entry name" value="ABC TRANSPORTER ABCH.1"/>
    <property type="match status" value="1"/>
</dbReference>
<dbReference type="GO" id="GO:0005524">
    <property type="term" value="F:ATP binding"/>
    <property type="evidence" value="ECO:0007669"/>
    <property type="project" value="UniProtKB-KW"/>
</dbReference>
<keyword evidence="1" id="KW-0813">Transport</keyword>
<keyword evidence="2" id="KW-0547">Nucleotide-binding</keyword>
<comment type="caution">
    <text evidence="5">The sequence shown here is derived from an EMBL/GenBank/DDBJ whole genome shotgun (WGS) entry which is preliminary data.</text>
</comment>
<dbReference type="Proteomes" id="UP001596298">
    <property type="component" value="Unassembled WGS sequence"/>
</dbReference>
<gene>
    <name evidence="5" type="ORF">ACFQDH_05435</name>
</gene>
<dbReference type="InterPro" id="IPR017911">
    <property type="entry name" value="MacB-like_ATP-bd"/>
</dbReference>
<dbReference type="PROSITE" id="PS50893">
    <property type="entry name" value="ABC_TRANSPORTER_2"/>
    <property type="match status" value="1"/>
</dbReference>
<organism evidence="5 6">
    <name type="scientific">Flexivirga alba</name>
    <dbReference type="NCBI Taxonomy" id="702742"/>
    <lineage>
        <taxon>Bacteria</taxon>
        <taxon>Bacillati</taxon>
        <taxon>Actinomycetota</taxon>
        <taxon>Actinomycetes</taxon>
        <taxon>Micrococcales</taxon>
        <taxon>Dermacoccaceae</taxon>
        <taxon>Flexivirga</taxon>
    </lineage>
</organism>
<dbReference type="CDD" id="cd03255">
    <property type="entry name" value="ABC_MJ0796_LolCDE_FtsE"/>
    <property type="match status" value="1"/>
</dbReference>
<proteinExistence type="predicted"/>
<reference evidence="6" key="1">
    <citation type="journal article" date="2019" name="Int. J. Syst. Evol. Microbiol.">
        <title>The Global Catalogue of Microorganisms (GCM) 10K type strain sequencing project: providing services to taxonomists for standard genome sequencing and annotation.</title>
        <authorList>
            <consortium name="The Broad Institute Genomics Platform"/>
            <consortium name="The Broad Institute Genome Sequencing Center for Infectious Disease"/>
            <person name="Wu L."/>
            <person name="Ma J."/>
        </authorList>
    </citation>
    <scope>NUCLEOTIDE SEQUENCE [LARGE SCALE GENOMIC DNA]</scope>
    <source>
        <strain evidence="6">CCUG 58127</strain>
    </source>
</reference>
<evidence type="ECO:0000259" key="4">
    <source>
        <dbReference type="PROSITE" id="PS50893"/>
    </source>
</evidence>
<dbReference type="InterPro" id="IPR017871">
    <property type="entry name" value="ABC_transporter-like_CS"/>
</dbReference>
<keyword evidence="3 5" id="KW-0067">ATP-binding</keyword>
<dbReference type="InterPro" id="IPR003593">
    <property type="entry name" value="AAA+_ATPase"/>
</dbReference>
<dbReference type="EMBL" id="JBHSWH010000001">
    <property type="protein sequence ID" value="MFC6704720.1"/>
    <property type="molecule type" value="Genomic_DNA"/>
</dbReference>
<evidence type="ECO:0000256" key="2">
    <source>
        <dbReference type="ARBA" id="ARBA00022741"/>
    </source>
</evidence>
<feature type="domain" description="ABC transporter" evidence="4">
    <location>
        <begin position="10"/>
        <end position="231"/>
    </location>
</feature>
<dbReference type="SUPFAM" id="SSF52540">
    <property type="entry name" value="P-loop containing nucleoside triphosphate hydrolases"/>
    <property type="match status" value="1"/>
</dbReference>
<dbReference type="Gene3D" id="3.40.50.300">
    <property type="entry name" value="P-loop containing nucleotide triphosphate hydrolases"/>
    <property type="match status" value="1"/>
</dbReference>
<dbReference type="Pfam" id="PF00005">
    <property type="entry name" value="ABC_tran"/>
    <property type="match status" value="1"/>
</dbReference>
<dbReference type="PROSITE" id="PS00211">
    <property type="entry name" value="ABC_TRANSPORTER_1"/>
    <property type="match status" value="1"/>
</dbReference>
<dbReference type="PANTHER" id="PTHR24220">
    <property type="entry name" value="IMPORT ATP-BINDING PROTEIN"/>
    <property type="match status" value="1"/>
</dbReference>